<dbReference type="Proteomes" id="UP000559256">
    <property type="component" value="Unassembled WGS sequence"/>
</dbReference>
<keyword evidence="1" id="KW-0472">Membrane</keyword>
<comment type="caution">
    <text evidence="2">The sequence shown here is derived from an EMBL/GenBank/DDBJ whole genome shotgun (WGS) entry which is preliminary data.</text>
</comment>
<gene>
    <name evidence="2" type="ORF">D9758_010756</name>
</gene>
<evidence type="ECO:0000256" key="1">
    <source>
        <dbReference type="SAM" id="Phobius"/>
    </source>
</evidence>
<sequence>MPTPCVTSPTPKELAAATQQAREASFGMRFPPNPPPPPPGAVRVMFYSHMYKVMRGSEEDMNADVMLEADGGLDINKLCKMWGLENCLAIDPQRWTVERRPDESKLSGVAVHVLTEGLKRPLMFTEIPVSKHTERIRAIREIALNIGNVCSLSAALFFGLLWDLFNTCTPIPYWYRKTHFYYTHIDWVRYRRAVKFHAIAMNNELTEKRGQVQSSAQGYVSQKRTRVVTSYEKCRQWCERKVDDLVYELRPIVIGFWFAFKYSLFILIPIFILYLMQPMIVKWERARQEAQWKRDLQLVFQ</sequence>
<feature type="transmembrane region" description="Helical" evidence="1">
    <location>
        <begin position="252"/>
        <end position="275"/>
    </location>
</feature>
<keyword evidence="1" id="KW-1133">Transmembrane helix</keyword>
<evidence type="ECO:0000313" key="2">
    <source>
        <dbReference type="EMBL" id="KAF5354358.1"/>
    </source>
</evidence>
<evidence type="ECO:0000313" key="3">
    <source>
        <dbReference type="Proteomes" id="UP000559256"/>
    </source>
</evidence>
<accession>A0A8H5FZG9</accession>
<keyword evidence="1" id="KW-0812">Transmembrane</keyword>
<proteinExistence type="predicted"/>
<dbReference type="AlphaFoldDB" id="A0A8H5FZG9"/>
<name>A0A8H5FZG9_9AGAR</name>
<protein>
    <submittedName>
        <fullName evidence="2">Uncharacterized protein</fullName>
    </submittedName>
</protein>
<feature type="transmembrane region" description="Helical" evidence="1">
    <location>
        <begin position="142"/>
        <end position="162"/>
    </location>
</feature>
<organism evidence="2 3">
    <name type="scientific">Tetrapyrgos nigripes</name>
    <dbReference type="NCBI Taxonomy" id="182062"/>
    <lineage>
        <taxon>Eukaryota</taxon>
        <taxon>Fungi</taxon>
        <taxon>Dikarya</taxon>
        <taxon>Basidiomycota</taxon>
        <taxon>Agaricomycotina</taxon>
        <taxon>Agaricomycetes</taxon>
        <taxon>Agaricomycetidae</taxon>
        <taxon>Agaricales</taxon>
        <taxon>Marasmiineae</taxon>
        <taxon>Marasmiaceae</taxon>
        <taxon>Tetrapyrgos</taxon>
    </lineage>
</organism>
<keyword evidence="3" id="KW-1185">Reference proteome</keyword>
<reference evidence="2 3" key="1">
    <citation type="journal article" date="2020" name="ISME J.">
        <title>Uncovering the hidden diversity of litter-decomposition mechanisms in mushroom-forming fungi.</title>
        <authorList>
            <person name="Floudas D."/>
            <person name="Bentzer J."/>
            <person name="Ahren D."/>
            <person name="Johansson T."/>
            <person name="Persson P."/>
            <person name="Tunlid A."/>
        </authorList>
    </citation>
    <scope>NUCLEOTIDE SEQUENCE [LARGE SCALE GENOMIC DNA]</scope>
    <source>
        <strain evidence="2 3">CBS 291.85</strain>
    </source>
</reference>
<dbReference type="OrthoDB" id="2796521at2759"/>
<dbReference type="EMBL" id="JAACJM010000060">
    <property type="protein sequence ID" value="KAF5354358.1"/>
    <property type="molecule type" value="Genomic_DNA"/>
</dbReference>